<dbReference type="InterPro" id="IPR052027">
    <property type="entry name" value="PspC"/>
</dbReference>
<accession>A0ABP7VES2</accession>
<keyword evidence="5 6" id="KW-0472">Membrane</keyword>
<keyword evidence="3 6" id="KW-0812">Transmembrane</keyword>
<dbReference type="PANTHER" id="PTHR33885:SF3">
    <property type="entry name" value="PHAGE SHOCK PROTEIN C"/>
    <property type="match status" value="1"/>
</dbReference>
<keyword evidence="4 6" id="KW-1133">Transmembrane helix</keyword>
<evidence type="ECO:0000259" key="7">
    <source>
        <dbReference type="Pfam" id="PF04024"/>
    </source>
</evidence>
<dbReference type="RefSeq" id="WP_344910930.1">
    <property type="nucleotide sequence ID" value="NZ_BAABDL010000051.1"/>
</dbReference>
<reference evidence="9" key="1">
    <citation type="journal article" date="2019" name="Int. J. Syst. Evol. Microbiol.">
        <title>The Global Catalogue of Microorganisms (GCM) 10K type strain sequencing project: providing services to taxonomists for standard genome sequencing and annotation.</title>
        <authorList>
            <consortium name="The Broad Institute Genomics Platform"/>
            <consortium name="The Broad Institute Genome Sequencing Center for Infectious Disease"/>
            <person name="Wu L."/>
            <person name="Ma J."/>
        </authorList>
    </citation>
    <scope>NUCLEOTIDE SEQUENCE [LARGE SCALE GENOMIC DNA]</scope>
    <source>
        <strain evidence="9">JCM 17250</strain>
    </source>
</reference>
<keyword evidence="9" id="KW-1185">Reference proteome</keyword>
<evidence type="ECO:0000256" key="1">
    <source>
        <dbReference type="ARBA" id="ARBA00004162"/>
    </source>
</evidence>
<sequence>MSKKLYRSNQNYMLAGVLGGIAEYFRLDPTIVRLIYAVFWILTAGIAPTAIYVAAAVIIPKSDVYNG</sequence>
<evidence type="ECO:0000313" key="9">
    <source>
        <dbReference type="Proteomes" id="UP001501734"/>
    </source>
</evidence>
<evidence type="ECO:0000256" key="3">
    <source>
        <dbReference type="ARBA" id="ARBA00022692"/>
    </source>
</evidence>
<proteinExistence type="predicted"/>
<comment type="subcellular location">
    <subcellularLocation>
        <location evidence="1">Cell membrane</location>
        <topology evidence="1">Single-pass membrane protein</topology>
    </subcellularLocation>
</comment>
<evidence type="ECO:0000256" key="2">
    <source>
        <dbReference type="ARBA" id="ARBA00022475"/>
    </source>
</evidence>
<name>A0ABP7VES2_9BACI</name>
<dbReference type="InterPro" id="IPR007168">
    <property type="entry name" value="Phageshock_PspC_N"/>
</dbReference>
<evidence type="ECO:0000256" key="5">
    <source>
        <dbReference type="ARBA" id="ARBA00023136"/>
    </source>
</evidence>
<evidence type="ECO:0000256" key="4">
    <source>
        <dbReference type="ARBA" id="ARBA00022989"/>
    </source>
</evidence>
<keyword evidence="2" id="KW-1003">Cell membrane</keyword>
<dbReference type="PANTHER" id="PTHR33885">
    <property type="entry name" value="PHAGE SHOCK PROTEIN C"/>
    <property type="match status" value="1"/>
</dbReference>
<gene>
    <name evidence="8" type="ORF">GCM10022410_09720</name>
</gene>
<organism evidence="8 9">
    <name type="scientific">Amphibacillus indicireducens</name>
    <dbReference type="NCBI Taxonomy" id="1076330"/>
    <lineage>
        <taxon>Bacteria</taxon>
        <taxon>Bacillati</taxon>
        <taxon>Bacillota</taxon>
        <taxon>Bacilli</taxon>
        <taxon>Bacillales</taxon>
        <taxon>Bacillaceae</taxon>
        <taxon>Amphibacillus</taxon>
    </lineage>
</organism>
<evidence type="ECO:0000313" key="8">
    <source>
        <dbReference type="EMBL" id="GAA4065311.1"/>
    </source>
</evidence>
<comment type="caution">
    <text evidence="8">The sequence shown here is derived from an EMBL/GenBank/DDBJ whole genome shotgun (WGS) entry which is preliminary data.</text>
</comment>
<dbReference type="Pfam" id="PF04024">
    <property type="entry name" value="PspC"/>
    <property type="match status" value="1"/>
</dbReference>
<feature type="domain" description="Phage shock protein PspC N-terminal" evidence="7">
    <location>
        <begin position="3"/>
        <end position="61"/>
    </location>
</feature>
<evidence type="ECO:0000256" key="6">
    <source>
        <dbReference type="SAM" id="Phobius"/>
    </source>
</evidence>
<feature type="transmembrane region" description="Helical" evidence="6">
    <location>
        <begin position="34"/>
        <end position="59"/>
    </location>
</feature>
<dbReference type="EMBL" id="BAABDL010000051">
    <property type="protein sequence ID" value="GAA4065311.1"/>
    <property type="molecule type" value="Genomic_DNA"/>
</dbReference>
<dbReference type="Proteomes" id="UP001501734">
    <property type="component" value="Unassembled WGS sequence"/>
</dbReference>
<protein>
    <recommendedName>
        <fullName evidence="7">Phage shock protein PspC N-terminal domain-containing protein</fullName>
    </recommendedName>
</protein>